<dbReference type="RefSeq" id="WP_235052886.1">
    <property type="nucleotide sequence ID" value="NZ_JAKFHA010000008.1"/>
</dbReference>
<protein>
    <submittedName>
        <fullName evidence="1">Uncharacterized protein</fullName>
    </submittedName>
</protein>
<comment type="caution">
    <text evidence="1">The sequence shown here is derived from an EMBL/GenBank/DDBJ whole genome shotgun (WGS) entry which is preliminary data.</text>
</comment>
<dbReference type="AlphaFoldDB" id="A0AA41PZU9"/>
<evidence type="ECO:0000313" key="2">
    <source>
        <dbReference type="Proteomes" id="UP001165378"/>
    </source>
</evidence>
<gene>
    <name evidence="1" type="ORF">LZ495_16055</name>
</gene>
<organism evidence="1 2">
    <name type="scientific">Yinghuangia soli</name>
    <dbReference type="NCBI Taxonomy" id="2908204"/>
    <lineage>
        <taxon>Bacteria</taxon>
        <taxon>Bacillati</taxon>
        <taxon>Actinomycetota</taxon>
        <taxon>Actinomycetes</taxon>
        <taxon>Kitasatosporales</taxon>
        <taxon>Streptomycetaceae</taxon>
        <taxon>Yinghuangia</taxon>
    </lineage>
</organism>
<evidence type="ECO:0000313" key="1">
    <source>
        <dbReference type="EMBL" id="MCF2528716.1"/>
    </source>
</evidence>
<proteinExistence type="predicted"/>
<sequence length="377" mass="39698">MTGNDFFSPEFVRTVAPHGAWAFEQLEAFNEYLPTGDWTVNLTERIFRQSGRDVSVSVLGSYAMDDDTWLWGWANPQWAGSPAVEAADAVRAAGVRDGIPEFTTDLVHLSGFSDPRMAAETLALGAMAVLGSRGYIGVTSNPTGRLYMVVADDDKGVPRARPDAITMPRMLMTGAGFLPGPPDAVVAGYFAHHGMASVRTGPALLAVLPSGDNVTVDFDDQGRIGRIGVQAGSRAVPSGAWRHNAGDAAAEVLRYDAAFNAFLEQFPYQGHDLAAGTLRCGPHDVRIRVLGRVNAARTTWTWDTGTHGRLAALPGLAQAPEAAPVVDLSGCADPAEALTLLSHGAAGLLDGGCCVDLPGDDGGTVYVCIDDPLVPRA</sequence>
<dbReference type="EMBL" id="JAKFHA010000008">
    <property type="protein sequence ID" value="MCF2528716.1"/>
    <property type="molecule type" value="Genomic_DNA"/>
</dbReference>
<reference evidence="1" key="1">
    <citation type="submission" date="2022-01" db="EMBL/GenBank/DDBJ databases">
        <title>Genome-Based Taxonomic Classification of the Phylum Actinobacteria.</title>
        <authorList>
            <person name="Gao Y."/>
        </authorList>
    </citation>
    <scope>NUCLEOTIDE SEQUENCE</scope>
    <source>
        <strain evidence="1">KLBMP 8922</strain>
    </source>
</reference>
<dbReference type="Pfam" id="PF21813">
    <property type="entry name" value="DUF6882"/>
    <property type="match status" value="1"/>
</dbReference>
<keyword evidence="2" id="KW-1185">Reference proteome</keyword>
<dbReference type="InterPro" id="IPR049249">
    <property type="entry name" value="DUF6882"/>
</dbReference>
<dbReference type="Proteomes" id="UP001165378">
    <property type="component" value="Unassembled WGS sequence"/>
</dbReference>
<name>A0AA41PZU9_9ACTN</name>
<accession>A0AA41PZU9</accession>